<dbReference type="SUPFAM" id="SSF51182">
    <property type="entry name" value="RmlC-like cupins"/>
    <property type="match status" value="1"/>
</dbReference>
<dbReference type="GO" id="GO:0046872">
    <property type="term" value="F:metal ion binding"/>
    <property type="evidence" value="ECO:0007669"/>
    <property type="project" value="UniProtKB-KW"/>
</dbReference>
<sequence>MGTVVNGERRRFGPISNDTAGLATTLGQIGGEGVCRWKMLMNGMHLEGHWNCVEYVVIEPGASIGEHVHVRTEEIYYIISGQALMKINGEVIPCSAGDLITAPIGTAHGIENRSDEEVRFFVVEVFPGEGGGLQPALVHLPGLAANNGSTDVDLKPYFTGDWRRFRLLEIAAQSHDDAVTTNSEVVHVLNGSASIHVSDQWHYQGKDGLSVALPPGTQRRISNAASNEPLRLIITEVAAA</sequence>
<accession>A0A7X2IM62</accession>
<protein>
    <submittedName>
        <fullName evidence="3">Cupin domain-containing protein</fullName>
    </submittedName>
</protein>
<dbReference type="Gene3D" id="2.60.120.10">
    <property type="entry name" value="Jelly Rolls"/>
    <property type="match status" value="2"/>
</dbReference>
<dbReference type="Pfam" id="PF07883">
    <property type="entry name" value="Cupin_2"/>
    <property type="match status" value="1"/>
</dbReference>
<evidence type="ECO:0000259" key="2">
    <source>
        <dbReference type="Pfam" id="PF07883"/>
    </source>
</evidence>
<dbReference type="RefSeq" id="WP_154373886.1">
    <property type="nucleotide sequence ID" value="NZ_WKJJ01000006.1"/>
</dbReference>
<comment type="caution">
    <text evidence="3">The sequence shown here is derived from an EMBL/GenBank/DDBJ whole genome shotgun (WGS) entry which is preliminary data.</text>
</comment>
<gene>
    <name evidence="3" type="ORF">GJ700_11805</name>
</gene>
<organism evidence="3 4">
    <name type="scientific">Pseudoduganella rivuli</name>
    <dbReference type="NCBI Taxonomy" id="2666085"/>
    <lineage>
        <taxon>Bacteria</taxon>
        <taxon>Pseudomonadati</taxon>
        <taxon>Pseudomonadota</taxon>
        <taxon>Betaproteobacteria</taxon>
        <taxon>Burkholderiales</taxon>
        <taxon>Oxalobacteraceae</taxon>
        <taxon>Telluria group</taxon>
        <taxon>Pseudoduganella</taxon>
    </lineage>
</organism>
<dbReference type="PANTHER" id="PTHR35848">
    <property type="entry name" value="OXALATE-BINDING PROTEIN"/>
    <property type="match status" value="1"/>
</dbReference>
<keyword evidence="4" id="KW-1185">Reference proteome</keyword>
<dbReference type="Proteomes" id="UP000446768">
    <property type="component" value="Unassembled WGS sequence"/>
</dbReference>
<dbReference type="EMBL" id="WKJJ01000006">
    <property type="protein sequence ID" value="MRV72394.1"/>
    <property type="molecule type" value="Genomic_DNA"/>
</dbReference>
<reference evidence="3 4" key="1">
    <citation type="submission" date="2019-11" db="EMBL/GenBank/DDBJ databases">
        <title>Novel species isolated from a subtropical stream in China.</title>
        <authorList>
            <person name="Lu H."/>
        </authorList>
    </citation>
    <scope>NUCLEOTIDE SEQUENCE [LARGE SCALE GENOMIC DNA]</scope>
    <source>
        <strain evidence="3 4">FT92W</strain>
    </source>
</reference>
<dbReference type="InterPro" id="IPR014710">
    <property type="entry name" value="RmlC-like_jellyroll"/>
</dbReference>
<evidence type="ECO:0000313" key="3">
    <source>
        <dbReference type="EMBL" id="MRV72394.1"/>
    </source>
</evidence>
<dbReference type="AlphaFoldDB" id="A0A7X2IM62"/>
<dbReference type="InterPro" id="IPR013096">
    <property type="entry name" value="Cupin_2"/>
</dbReference>
<name>A0A7X2IM62_9BURK</name>
<dbReference type="PANTHER" id="PTHR35848:SF6">
    <property type="entry name" value="CUPIN TYPE-2 DOMAIN-CONTAINING PROTEIN"/>
    <property type="match status" value="1"/>
</dbReference>
<keyword evidence="1" id="KW-0479">Metal-binding</keyword>
<proteinExistence type="predicted"/>
<dbReference type="InterPro" id="IPR051610">
    <property type="entry name" value="GPI/OXD"/>
</dbReference>
<feature type="domain" description="Cupin type-2" evidence="2">
    <location>
        <begin position="55"/>
        <end position="123"/>
    </location>
</feature>
<dbReference type="InterPro" id="IPR011051">
    <property type="entry name" value="RmlC_Cupin_sf"/>
</dbReference>
<evidence type="ECO:0000313" key="4">
    <source>
        <dbReference type="Proteomes" id="UP000446768"/>
    </source>
</evidence>
<evidence type="ECO:0000256" key="1">
    <source>
        <dbReference type="ARBA" id="ARBA00022723"/>
    </source>
</evidence>